<dbReference type="InterPro" id="IPR036770">
    <property type="entry name" value="Ankyrin_rpt-contain_sf"/>
</dbReference>
<name>A0A829Q2K6_9MYCO</name>
<accession>A0A829Q2K6</accession>
<dbReference type="InterPro" id="IPR002110">
    <property type="entry name" value="Ankyrin_rpt"/>
</dbReference>
<dbReference type="EMBL" id="JAOF01000001">
    <property type="protein sequence ID" value="EUA46811.1"/>
    <property type="molecule type" value="Genomic_DNA"/>
</dbReference>
<comment type="caution">
    <text evidence="2">The sequence shown here is derived from an EMBL/GenBank/DDBJ whole genome shotgun (WGS) entry which is preliminary data.</text>
</comment>
<dbReference type="SMART" id="SM00248">
    <property type="entry name" value="ANK"/>
    <property type="match status" value="2"/>
</dbReference>
<dbReference type="PROSITE" id="PS50297">
    <property type="entry name" value="ANK_REP_REGION"/>
    <property type="match status" value="1"/>
</dbReference>
<organism evidence="2 3">
    <name type="scientific">Mycobacteroides abscessus 21</name>
    <dbReference type="NCBI Taxonomy" id="1299324"/>
    <lineage>
        <taxon>Bacteria</taxon>
        <taxon>Bacillati</taxon>
        <taxon>Actinomycetota</taxon>
        <taxon>Actinomycetes</taxon>
        <taxon>Mycobacteriales</taxon>
        <taxon>Mycobacteriaceae</taxon>
        <taxon>Mycobacteroides</taxon>
        <taxon>Mycobacteroides abscessus</taxon>
    </lineage>
</organism>
<sequence>MLELNAIQPRGAKTVVRDTPPKIDPLKPIHRATMNNDVAAFRAEVAAGVDINLPGPEDMTPLHIAADRGNIEIAKELLDEGAHGPEGSSLVELVQWRCL</sequence>
<reference evidence="2 3" key="1">
    <citation type="submission" date="2013-12" db="EMBL/GenBank/DDBJ databases">
        <authorList>
            <person name="Madinger N."/>
            <person name="Lenaerts A."/>
            <person name="Ordway D."/>
            <person name="DeGroote M.A."/>
            <person name="Parker T."/>
            <person name="Sizemore C."/>
            <person name="Tallon L.J."/>
            <person name="Sadzewicz L.K."/>
            <person name="Sengamalay N."/>
            <person name="Fraser C.M."/>
            <person name="Hine E."/>
            <person name="Shefchek K.A."/>
            <person name="Das S.P."/>
            <person name="Tettelin H."/>
        </authorList>
    </citation>
    <scope>NUCLEOTIDE SEQUENCE [LARGE SCALE GENOMIC DNA]</scope>
    <source>
        <strain evidence="2 3">21</strain>
    </source>
</reference>
<evidence type="ECO:0000313" key="2">
    <source>
        <dbReference type="EMBL" id="EUA46811.1"/>
    </source>
</evidence>
<dbReference type="AlphaFoldDB" id="A0A829Q2K6"/>
<gene>
    <name evidence="2" type="ORF">I543_3671</name>
</gene>
<evidence type="ECO:0000256" key="1">
    <source>
        <dbReference type="PROSITE-ProRule" id="PRU00023"/>
    </source>
</evidence>
<protein>
    <submittedName>
        <fullName evidence="2">Ankyrin repeat family protein</fullName>
    </submittedName>
</protein>
<dbReference type="Gene3D" id="1.25.40.20">
    <property type="entry name" value="Ankyrin repeat-containing domain"/>
    <property type="match status" value="1"/>
</dbReference>
<proteinExistence type="predicted"/>
<dbReference type="PROSITE" id="PS50088">
    <property type="entry name" value="ANK_REPEAT"/>
    <property type="match status" value="1"/>
</dbReference>
<keyword evidence="1" id="KW-0040">ANK repeat</keyword>
<dbReference type="SUPFAM" id="SSF48403">
    <property type="entry name" value="Ankyrin repeat"/>
    <property type="match status" value="1"/>
</dbReference>
<dbReference type="Pfam" id="PF12796">
    <property type="entry name" value="Ank_2"/>
    <property type="match status" value="1"/>
</dbReference>
<feature type="repeat" description="ANK" evidence="1">
    <location>
        <begin position="57"/>
        <end position="82"/>
    </location>
</feature>
<dbReference type="Proteomes" id="UP000020103">
    <property type="component" value="Unassembled WGS sequence"/>
</dbReference>
<evidence type="ECO:0000313" key="3">
    <source>
        <dbReference type="Proteomes" id="UP000020103"/>
    </source>
</evidence>